<accession>A0A6I0DJ72</accession>
<dbReference type="EMBL" id="WBWX01000017">
    <property type="protein sequence ID" value="KAB2790790.1"/>
    <property type="molecule type" value="Genomic_DNA"/>
</dbReference>
<dbReference type="Pfam" id="PF09523">
    <property type="entry name" value="DUF2390"/>
    <property type="match status" value="1"/>
</dbReference>
<dbReference type="Proteomes" id="UP000441102">
    <property type="component" value="Unassembled WGS sequence"/>
</dbReference>
<reference evidence="1 2" key="1">
    <citation type="submission" date="2019-09" db="EMBL/GenBank/DDBJ databases">
        <title>Taxonomic organization of the family Brucellaceae based on a phylogenomic approach.</title>
        <authorList>
            <person name="Leclercq S."/>
            <person name="Cloeckaert A."/>
            <person name="Zygmunt M.S."/>
        </authorList>
    </citation>
    <scope>NUCLEOTIDE SEQUENCE [LARGE SCALE GENOMIC DNA]</scope>
    <source>
        <strain evidence="1 2">CCUG 34461</strain>
    </source>
</reference>
<protein>
    <submittedName>
        <fullName evidence="1">TIGR02444 family protein</fullName>
    </submittedName>
</protein>
<dbReference type="NCBIfam" id="TIGR02444">
    <property type="entry name" value="TIGR02444 family protein"/>
    <property type="match status" value="1"/>
</dbReference>
<organism evidence="1 2">
    <name type="scientific">Brucella anthropi</name>
    <name type="common">Ochrobactrum anthropi</name>
    <dbReference type="NCBI Taxonomy" id="529"/>
    <lineage>
        <taxon>Bacteria</taxon>
        <taxon>Pseudomonadati</taxon>
        <taxon>Pseudomonadota</taxon>
        <taxon>Alphaproteobacteria</taxon>
        <taxon>Hyphomicrobiales</taxon>
        <taxon>Brucellaceae</taxon>
        <taxon>Brucella/Ochrobactrum group</taxon>
        <taxon>Brucella</taxon>
    </lineage>
</organism>
<evidence type="ECO:0000313" key="2">
    <source>
        <dbReference type="Proteomes" id="UP000441102"/>
    </source>
</evidence>
<dbReference type="AlphaFoldDB" id="A0A6I0DJ72"/>
<sequence>MVEAFVGTDLWTVMRKVYAMPGVAQACLELQERFELDVPLFLAVLQAAGKGSHIDSDAIRNLDENCRRWRAEVVRPLRAIRVQLKANPWMESHPPVVSFRSELKALELDAEKLEVAVLEEAIADLPRDEGQEEGRARINLVAHMVLERFAGRTLPEEVPQARLIADVVWSLARG</sequence>
<comment type="caution">
    <text evidence="1">The sequence shown here is derived from an EMBL/GenBank/DDBJ whole genome shotgun (WGS) entry which is preliminary data.</text>
</comment>
<gene>
    <name evidence="1" type="ORF">F9L06_24515</name>
</gene>
<dbReference type="InterPro" id="IPR012659">
    <property type="entry name" value="CHP02444"/>
</dbReference>
<proteinExistence type="predicted"/>
<name>A0A6I0DJ72_BRUAN</name>
<evidence type="ECO:0000313" key="1">
    <source>
        <dbReference type="EMBL" id="KAB2790790.1"/>
    </source>
</evidence>
<dbReference type="RefSeq" id="WP_151577121.1">
    <property type="nucleotide sequence ID" value="NZ_WBWX01000017.1"/>
</dbReference>